<dbReference type="CDD" id="cd06661">
    <property type="entry name" value="GGCT_like"/>
    <property type="match status" value="1"/>
</dbReference>
<dbReference type="OrthoDB" id="1044435at2759"/>
<dbReference type="InterPro" id="IPR036568">
    <property type="entry name" value="GGCT-like_sf"/>
</dbReference>
<feature type="compositionally biased region" description="Basic and acidic residues" evidence="4">
    <location>
        <begin position="220"/>
        <end position="236"/>
    </location>
</feature>
<organism evidence="6 7">
    <name type="scientific">Delitschia confertaspora ATCC 74209</name>
    <dbReference type="NCBI Taxonomy" id="1513339"/>
    <lineage>
        <taxon>Eukaryota</taxon>
        <taxon>Fungi</taxon>
        <taxon>Dikarya</taxon>
        <taxon>Ascomycota</taxon>
        <taxon>Pezizomycotina</taxon>
        <taxon>Dothideomycetes</taxon>
        <taxon>Pleosporomycetidae</taxon>
        <taxon>Pleosporales</taxon>
        <taxon>Delitschiaceae</taxon>
        <taxon>Delitschia</taxon>
    </lineage>
</organism>
<feature type="region of interest" description="Disordered" evidence="4">
    <location>
        <begin position="199"/>
        <end position="236"/>
    </location>
</feature>
<dbReference type="SUPFAM" id="SSF110857">
    <property type="entry name" value="Gamma-glutamyl cyclotransferase-like"/>
    <property type="match status" value="1"/>
</dbReference>
<dbReference type="InterPro" id="IPR013024">
    <property type="entry name" value="GGCT-like"/>
</dbReference>
<gene>
    <name evidence="6" type="ORF">GQ43DRAFT_48671</name>
</gene>
<evidence type="ECO:0000313" key="7">
    <source>
        <dbReference type="Proteomes" id="UP000799536"/>
    </source>
</evidence>
<evidence type="ECO:0000313" key="6">
    <source>
        <dbReference type="EMBL" id="KAF2201030.1"/>
    </source>
</evidence>
<evidence type="ECO:0000256" key="3">
    <source>
        <dbReference type="ARBA" id="ARBA00030602"/>
    </source>
</evidence>
<dbReference type="Proteomes" id="UP000799536">
    <property type="component" value="Unassembled WGS sequence"/>
</dbReference>
<protein>
    <recommendedName>
        <fullName evidence="3">Putative gamma-glutamylcyclotransferase</fullName>
    </recommendedName>
</protein>
<evidence type="ECO:0000256" key="2">
    <source>
        <dbReference type="ARBA" id="ARBA00022679"/>
    </source>
</evidence>
<dbReference type="InterPro" id="IPR009288">
    <property type="entry name" value="AIG2-like_dom"/>
</dbReference>
<comment type="similarity">
    <text evidence="1">Belongs to the gamma-glutamylcyclotransferase family.</text>
</comment>
<dbReference type="PANTHER" id="PTHR31544">
    <property type="entry name" value="AIG2-LIKE PROTEIN D"/>
    <property type="match status" value="1"/>
</dbReference>
<keyword evidence="7" id="KW-1185">Reference proteome</keyword>
<accession>A0A9P4JKZ6</accession>
<comment type="caution">
    <text evidence="6">The sequence shown here is derived from an EMBL/GenBank/DDBJ whole genome shotgun (WGS) entry which is preliminary data.</text>
</comment>
<dbReference type="PANTHER" id="PTHR31544:SF2">
    <property type="entry name" value="AIG2-LIKE PROTEIN D"/>
    <property type="match status" value="1"/>
</dbReference>
<feature type="domain" description="Gamma-glutamylcyclotransferase AIG2-like" evidence="5">
    <location>
        <begin position="11"/>
        <end position="165"/>
    </location>
</feature>
<dbReference type="InterPro" id="IPR045038">
    <property type="entry name" value="AIG2-like"/>
</dbReference>
<evidence type="ECO:0000256" key="4">
    <source>
        <dbReference type="SAM" id="MobiDB-lite"/>
    </source>
</evidence>
<dbReference type="Gene3D" id="3.10.490.10">
    <property type="entry name" value="Gamma-glutamyl cyclotransferase-like"/>
    <property type="match status" value="1"/>
</dbReference>
<dbReference type="Pfam" id="PF06094">
    <property type="entry name" value="GGACT"/>
    <property type="match status" value="1"/>
</dbReference>
<keyword evidence="2" id="KW-0808">Transferase</keyword>
<evidence type="ECO:0000256" key="1">
    <source>
        <dbReference type="ARBA" id="ARBA00008861"/>
    </source>
</evidence>
<sequence length="236" mass="26195">MASQPETHTAFFYGTLMAPPVLYRVISSTATTTTYRPKNPNSPKSNQFTKSNLTTRPALLSGYQRHKVKHADYPAIISAAKSCTVRGTLVSGLSDADIWRLDIFEGSEYQRISVDVEVLGGEREEDVGGVVGGNGVRDLKKGETVKAEVYVWKAGRSRLEDGQWDFNEFVKEKMSRWVGGKKEERDEGFRDVDNAVAALENETQNDPTGGRGQHGNITRVLERENEKAKEVVRSAV</sequence>
<evidence type="ECO:0000259" key="5">
    <source>
        <dbReference type="Pfam" id="PF06094"/>
    </source>
</evidence>
<name>A0A9P4JKZ6_9PLEO</name>
<proteinExistence type="inferred from homology"/>
<reference evidence="6" key="1">
    <citation type="journal article" date="2020" name="Stud. Mycol.">
        <title>101 Dothideomycetes genomes: a test case for predicting lifestyles and emergence of pathogens.</title>
        <authorList>
            <person name="Haridas S."/>
            <person name="Albert R."/>
            <person name="Binder M."/>
            <person name="Bloem J."/>
            <person name="Labutti K."/>
            <person name="Salamov A."/>
            <person name="Andreopoulos B."/>
            <person name="Baker S."/>
            <person name="Barry K."/>
            <person name="Bills G."/>
            <person name="Bluhm B."/>
            <person name="Cannon C."/>
            <person name="Castanera R."/>
            <person name="Culley D."/>
            <person name="Daum C."/>
            <person name="Ezra D."/>
            <person name="Gonzalez J."/>
            <person name="Henrissat B."/>
            <person name="Kuo A."/>
            <person name="Liang C."/>
            <person name="Lipzen A."/>
            <person name="Lutzoni F."/>
            <person name="Magnuson J."/>
            <person name="Mondo S."/>
            <person name="Nolan M."/>
            <person name="Ohm R."/>
            <person name="Pangilinan J."/>
            <person name="Park H.-J."/>
            <person name="Ramirez L."/>
            <person name="Alfaro M."/>
            <person name="Sun H."/>
            <person name="Tritt A."/>
            <person name="Yoshinaga Y."/>
            <person name="Zwiers L.-H."/>
            <person name="Turgeon B."/>
            <person name="Goodwin S."/>
            <person name="Spatafora J."/>
            <person name="Crous P."/>
            <person name="Grigoriev I."/>
        </authorList>
    </citation>
    <scope>NUCLEOTIDE SEQUENCE</scope>
    <source>
        <strain evidence="6">ATCC 74209</strain>
    </source>
</reference>
<dbReference type="GO" id="GO:0016740">
    <property type="term" value="F:transferase activity"/>
    <property type="evidence" value="ECO:0007669"/>
    <property type="project" value="UniProtKB-KW"/>
</dbReference>
<dbReference type="AlphaFoldDB" id="A0A9P4JKZ6"/>
<dbReference type="EMBL" id="ML993993">
    <property type="protein sequence ID" value="KAF2201030.1"/>
    <property type="molecule type" value="Genomic_DNA"/>
</dbReference>
<feature type="region of interest" description="Disordered" evidence="4">
    <location>
        <begin position="32"/>
        <end position="51"/>
    </location>
</feature>